<sequence length="100" mass="11653">MPLHIKLQEEDQYIHVTRLKQDIILGKTFRGLMTMRTRSQEGPDTLVLTLERKGAARWTTSWTLLTLIITRMGRRRRRMWVQPSEPLIPNKTSLISGKPG</sequence>
<evidence type="ECO:0000313" key="1">
    <source>
        <dbReference type="EMBL" id="GBL89563.1"/>
    </source>
</evidence>
<accession>A0A4Y2BC13</accession>
<dbReference type="EMBL" id="BGPR01000065">
    <property type="protein sequence ID" value="GBL89563.1"/>
    <property type="molecule type" value="Genomic_DNA"/>
</dbReference>
<reference evidence="1 2" key="1">
    <citation type="journal article" date="2019" name="Sci. Rep.">
        <title>Orb-weaving spider Araneus ventricosus genome elucidates the spidroin gene catalogue.</title>
        <authorList>
            <person name="Kono N."/>
            <person name="Nakamura H."/>
            <person name="Ohtoshi R."/>
            <person name="Moran D.A.P."/>
            <person name="Shinohara A."/>
            <person name="Yoshida Y."/>
            <person name="Fujiwara M."/>
            <person name="Mori M."/>
            <person name="Tomita M."/>
            <person name="Arakawa K."/>
        </authorList>
    </citation>
    <scope>NUCLEOTIDE SEQUENCE [LARGE SCALE GENOMIC DNA]</scope>
</reference>
<proteinExistence type="predicted"/>
<keyword evidence="2" id="KW-1185">Reference proteome</keyword>
<evidence type="ECO:0000313" key="2">
    <source>
        <dbReference type="Proteomes" id="UP000499080"/>
    </source>
</evidence>
<comment type="caution">
    <text evidence="1">The sequence shown here is derived from an EMBL/GenBank/DDBJ whole genome shotgun (WGS) entry which is preliminary data.</text>
</comment>
<organism evidence="1 2">
    <name type="scientific">Araneus ventricosus</name>
    <name type="common">Orbweaver spider</name>
    <name type="synonym">Epeira ventricosa</name>
    <dbReference type="NCBI Taxonomy" id="182803"/>
    <lineage>
        <taxon>Eukaryota</taxon>
        <taxon>Metazoa</taxon>
        <taxon>Ecdysozoa</taxon>
        <taxon>Arthropoda</taxon>
        <taxon>Chelicerata</taxon>
        <taxon>Arachnida</taxon>
        <taxon>Araneae</taxon>
        <taxon>Araneomorphae</taxon>
        <taxon>Entelegynae</taxon>
        <taxon>Araneoidea</taxon>
        <taxon>Araneidae</taxon>
        <taxon>Araneus</taxon>
    </lineage>
</organism>
<gene>
    <name evidence="1" type="ORF">AVEN_87892_1</name>
</gene>
<protein>
    <submittedName>
        <fullName evidence="1">Uncharacterized protein</fullName>
    </submittedName>
</protein>
<dbReference type="Proteomes" id="UP000499080">
    <property type="component" value="Unassembled WGS sequence"/>
</dbReference>
<dbReference type="AlphaFoldDB" id="A0A4Y2BC13"/>
<name>A0A4Y2BC13_ARAVE</name>